<dbReference type="PROSITE" id="PS50935">
    <property type="entry name" value="SSB"/>
    <property type="match status" value="1"/>
</dbReference>
<evidence type="ECO:0000256" key="3">
    <source>
        <dbReference type="PIRNR" id="PIRNR002070"/>
    </source>
</evidence>
<gene>
    <name evidence="4" type="primary">ssb2</name>
    <name evidence="4" type="ORF">BN85307770</name>
</gene>
<dbReference type="CDD" id="cd04496">
    <property type="entry name" value="SSB_OBF"/>
    <property type="match status" value="1"/>
</dbReference>
<dbReference type="InterPro" id="IPR000424">
    <property type="entry name" value="Primosome_PriB/ssb"/>
</dbReference>
<dbReference type="OrthoDB" id="9809878at2"/>
<reference evidence="4 5" key="1">
    <citation type="journal article" date="2013" name="J. Mol. Microbiol. Biotechnol.">
        <title>Analysis of the Complete Genomes of Acholeplasma brassicae , A. palmae and A. laidlawii and Their Comparison to the Obligate Parasites from ' Candidatus Phytoplasma'.</title>
        <authorList>
            <person name="Kube M."/>
            <person name="Siewert C."/>
            <person name="Migdoll A.M."/>
            <person name="Duduk B."/>
            <person name="Holz S."/>
            <person name="Rabus R."/>
            <person name="Seemuller E."/>
            <person name="Mitrovic J."/>
            <person name="Muller I."/>
            <person name="Buttner C."/>
            <person name="Reinhardt R."/>
        </authorList>
    </citation>
    <scope>NUCLEOTIDE SEQUENCE [LARGE SCALE GENOMIC DNA]</scope>
    <source>
        <strain evidence="5">0502</strain>
    </source>
</reference>
<comment type="subunit">
    <text evidence="2">Homotetramer.</text>
</comment>
<sequence>MFNQVILIGRLTHDPIIKKTDTGKKVTDITIAVARAFKNMDGIYETDFISCTLWQATAEMISEHCKKGSMIAVRGRLQVKKYQVNEERELNMLDFVGEKVTYLSNSQKLKPSCPDETEEDN</sequence>
<evidence type="ECO:0000256" key="2">
    <source>
        <dbReference type="HAMAP-Rule" id="MF_00984"/>
    </source>
</evidence>
<dbReference type="GO" id="GO:0003697">
    <property type="term" value="F:single-stranded DNA binding"/>
    <property type="evidence" value="ECO:0007669"/>
    <property type="project" value="UniProtKB-UniRule"/>
</dbReference>
<accession>U4KRJ4</accession>
<keyword evidence="5" id="KW-1185">Reference proteome</keyword>
<dbReference type="AlphaFoldDB" id="U4KRJ4"/>
<dbReference type="InterPro" id="IPR011344">
    <property type="entry name" value="ssDNA-bd"/>
</dbReference>
<protein>
    <recommendedName>
        <fullName evidence="2 3">Single-stranded DNA-binding protein</fullName>
        <shortName evidence="2">SSB</shortName>
    </recommendedName>
</protein>
<dbReference type="RefSeq" id="WP_030004661.1">
    <property type="nucleotide sequence ID" value="NC_022549.1"/>
</dbReference>
<dbReference type="SUPFAM" id="SSF50249">
    <property type="entry name" value="Nucleic acid-binding proteins"/>
    <property type="match status" value="1"/>
</dbReference>
<dbReference type="GO" id="GO:0009295">
    <property type="term" value="C:nucleoid"/>
    <property type="evidence" value="ECO:0007669"/>
    <property type="project" value="TreeGrafter"/>
</dbReference>
<dbReference type="Proteomes" id="UP000032737">
    <property type="component" value="Chromosome"/>
</dbReference>
<dbReference type="PANTHER" id="PTHR10302:SF27">
    <property type="entry name" value="SINGLE-STRANDED DNA-BINDING PROTEIN"/>
    <property type="match status" value="1"/>
</dbReference>
<dbReference type="GO" id="GO:0006260">
    <property type="term" value="P:DNA replication"/>
    <property type="evidence" value="ECO:0007669"/>
    <property type="project" value="InterPro"/>
</dbReference>
<dbReference type="InterPro" id="IPR012340">
    <property type="entry name" value="NA-bd_OB-fold"/>
</dbReference>
<evidence type="ECO:0000313" key="5">
    <source>
        <dbReference type="Proteomes" id="UP000032737"/>
    </source>
</evidence>
<dbReference type="Pfam" id="PF00436">
    <property type="entry name" value="SSB"/>
    <property type="match status" value="1"/>
</dbReference>
<dbReference type="PIRSF" id="PIRSF002070">
    <property type="entry name" value="SSB"/>
    <property type="match status" value="1"/>
</dbReference>
<name>U4KRJ4_9MOLU</name>
<dbReference type="EMBL" id="FO681348">
    <property type="protein sequence ID" value="CCV65798.1"/>
    <property type="molecule type" value="Genomic_DNA"/>
</dbReference>
<evidence type="ECO:0000313" key="4">
    <source>
        <dbReference type="EMBL" id="CCV65798.1"/>
    </source>
</evidence>
<dbReference type="STRING" id="61635.BN85307770"/>
<evidence type="ECO:0000256" key="1">
    <source>
        <dbReference type="ARBA" id="ARBA00023125"/>
    </source>
</evidence>
<dbReference type="Gene3D" id="2.40.50.140">
    <property type="entry name" value="Nucleic acid-binding proteins"/>
    <property type="match status" value="1"/>
</dbReference>
<comment type="caution">
    <text evidence="2">Lacks conserved residue(s) required for the propagation of feature annotation.</text>
</comment>
<dbReference type="PANTHER" id="PTHR10302">
    <property type="entry name" value="SINGLE-STRANDED DNA-BINDING PROTEIN"/>
    <property type="match status" value="1"/>
</dbReference>
<dbReference type="HOGENOM" id="CLU_078758_6_1_14"/>
<dbReference type="KEGG" id="abra:BN85307770"/>
<keyword evidence="1 2" id="KW-0238">DNA-binding</keyword>
<proteinExistence type="inferred from homology"/>
<organism evidence="4 5">
    <name type="scientific">Acholeplasma brassicae</name>
    <dbReference type="NCBI Taxonomy" id="61635"/>
    <lineage>
        <taxon>Bacteria</taxon>
        <taxon>Bacillati</taxon>
        <taxon>Mycoplasmatota</taxon>
        <taxon>Mollicutes</taxon>
        <taxon>Acholeplasmatales</taxon>
        <taxon>Acholeplasmataceae</taxon>
        <taxon>Acholeplasma</taxon>
    </lineage>
</organism>
<dbReference type="HAMAP" id="MF_00984">
    <property type="entry name" value="SSB"/>
    <property type="match status" value="1"/>
</dbReference>
<dbReference type="NCBIfam" id="TIGR00621">
    <property type="entry name" value="ssb"/>
    <property type="match status" value="1"/>
</dbReference>